<dbReference type="PANTHER" id="PTHR11903:SF39">
    <property type="entry name" value="PROSTAGLANDIN G_H SYNTHASE 2-LIKE"/>
    <property type="match status" value="1"/>
</dbReference>
<sequence length="881" mass="97661">MNQVPDFFDQLIPQAAPGTSPWETVPASEAQAIAAITGAIEARVRVAARTAPARRDAHPKAHGCVEAEFRVLDGLPPHLRKGLFAQPRSYQAWIRFSNGSGTPQEDSVGDGRGMAVKVTGVEQSRSGTQDFIMINNPAFFVRDAADYVAFNASDNPLRFFLPGLNPLHFRWHELAIARSITGRTVLNPLAIQYWSMTPYLFGDGPCKFSARPIGPPPAFADDTEADFLHDNLVRSLEAADAAFDFCIQLRTKPEAMPVEDPTIEWPEADAPFTPVARIIIRRQVFDTPERAVFAENLSFTPWHGLAAHRPLGGINRVRRTVYETISRLRHDLNGTPRGEPLPTAFSTPPHSATFREASMSSSLFDNLRDGLLGFAGGLINASGWADKTASKLVIDNLCATTRNRPHPLSTASDYTSWKSLTDKTYQARHLPPVDLKVQPPADAVAKLFERPDGTQTLSRKSTCLFPAFAQYLTDGFIRTEPKRRDRTTTNHEIDLCPLYGRIEAQTDILREKAPTPGRRGRLKSQFINGEEYPPYLYTRDGSAIEPAFAGLDPPLLSPPGMPEPPAERLASLFAVGGDRANGTPFTSMMNTLLLREHNRVAGELEQRNPGWDDERVFQTARNIMIPMFIKIVIEQYINHITPLPFNLIADPSIAWKADWNRPNWITVEFSLLYRWHSLMPDAIEWADRTIPLGGFGIDNRPLIDVGLAAGFAAAAAQPAGALGVCNTSKPILGLERLAIEQARSNRLASYNAYREHFGMSRATTFAEITSDPTIAEKLAVLYPTPDDVEFYPGLFAEDRDPKSPLPGLLMRMVGVDAFTQALTNPLLSEHVYNADTFTPWGLELIESTRSLGDILVRQGAEIDPRDITMTQPGWRYGWHIA</sequence>
<evidence type="ECO:0000256" key="2">
    <source>
        <dbReference type="ARBA" id="ARBA00022964"/>
    </source>
</evidence>
<dbReference type="InterPro" id="IPR020835">
    <property type="entry name" value="Catalase_sf"/>
</dbReference>
<keyword evidence="3" id="KW-0560">Oxidoreductase</keyword>
<name>A0ABU9Z959_9HYPH</name>
<proteinExistence type="predicted"/>
<keyword evidence="1" id="KW-0479">Metal-binding</keyword>
<keyword evidence="6" id="KW-0575">Peroxidase</keyword>
<evidence type="ECO:0000313" key="6">
    <source>
        <dbReference type="EMBL" id="MEN3227853.1"/>
    </source>
</evidence>
<dbReference type="PRINTS" id="PR00457">
    <property type="entry name" value="ANPEROXIDASE"/>
</dbReference>
<protein>
    <submittedName>
        <fullName evidence="6">Peroxidase family protein</fullName>
    </submittedName>
</protein>
<dbReference type="Gene3D" id="1.10.640.10">
    <property type="entry name" value="Haem peroxidase domain superfamily, animal type"/>
    <property type="match status" value="1"/>
</dbReference>
<dbReference type="CDD" id="cd08152">
    <property type="entry name" value="y4iL_like"/>
    <property type="match status" value="1"/>
</dbReference>
<evidence type="ECO:0000256" key="4">
    <source>
        <dbReference type="ARBA" id="ARBA00023004"/>
    </source>
</evidence>
<dbReference type="RefSeq" id="WP_183667704.1">
    <property type="nucleotide sequence ID" value="NZ_JACHOS010000006.1"/>
</dbReference>
<dbReference type="PROSITE" id="PS50292">
    <property type="entry name" value="PEROXIDASE_3"/>
    <property type="match status" value="1"/>
</dbReference>
<dbReference type="EMBL" id="JAQYXL010000001">
    <property type="protein sequence ID" value="MEN3227853.1"/>
    <property type="molecule type" value="Genomic_DNA"/>
</dbReference>
<reference evidence="6 7" key="1">
    <citation type="journal article" date="2023" name="PLoS ONE">
        <title>Complete genome assembly of Hawai'i environmental nontuberculous mycobacteria reveals unexpected co-isolation with methylobacteria.</title>
        <authorList>
            <person name="Hendrix J."/>
            <person name="Epperson L.E."/>
            <person name="Tong E.I."/>
            <person name="Chan Y.L."/>
            <person name="Hasan N.A."/>
            <person name="Dawrs S.N."/>
            <person name="Norton G.J."/>
            <person name="Virdi R."/>
            <person name="Crooks J.L."/>
            <person name="Chan E.D."/>
            <person name="Honda J.R."/>
            <person name="Strong M."/>
        </authorList>
    </citation>
    <scope>NUCLEOTIDE SEQUENCE [LARGE SCALE GENOMIC DNA]</scope>
    <source>
        <strain evidence="6 7">NJH_HI01</strain>
    </source>
</reference>
<feature type="domain" description="Catalase core" evidence="5">
    <location>
        <begin position="54"/>
        <end position="153"/>
    </location>
</feature>
<dbReference type="Gene3D" id="2.40.180.10">
    <property type="entry name" value="Catalase core domain"/>
    <property type="match status" value="1"/>
</dbReference>
<dbReference type="Pfam" id="PF03098">
    <property type="entry name" value="An_peroxidase"/>
    <property type="match status" value="2"/>
</dbReference>
<dbReference type="Proteomes" id="UP001404845">
    <property type="component" value="Unassembled WGS sequence"/>
</dbReference>
<comment type="caution">
    <text evidence="6">The sequence shown here is derived from an EMBL/GenBank/DDBJ whole genome shotgun (WGS) entry which is preliminary data.</text>
</comment>
<evidence type="ECO:0000256" key="1">
    <source>
        <dbReference type="ARBA" id="ARBA00022723"/>
    </source>
</evidence>
<dbReference type="InterPro" id="IPR050783">
    <property type="entry name" value="Oxylipin_biosynth_metab"/>
</dbReference>
<dbReference type="InterPro" id="IPR011614">
    <property type="entry name" value="Catalase_core"/>
</dbReference>
<dbReference type="SUPFAM" id="SSF48113">
    <property type="entry name" value="Heme-dependent peroxidases"/>
    <property type="match status" value="1"/>
</dbReference>
<evidence type="ECO:0000313" key="7">
    <source>
        <dbReference type="Proteomes" id="UP001404845"/>
    </source>
</evidence>
<keyword evidence="2" id="KW-0223">Dioxygenase</keyword>
<keyword evidence="7" id="KW-1185">Reference proteome</keyword>
<accession>A0ABU9Z959</accession>
<evidence type="ECO:0000256" key="3">
    <source>
        <dbReference type="ARBA" id="ARBA00023002"/>
    </source>
</evidence>
<dbReference type="InterPro" id="IPR037120">
    <property type="entry name" value="Haem_peroxidase_sf_animal"/>
</dbReference>
<dbReference type="PANTHER" id="PTHR11903">
    <property type="entry name" value="PROSTAGLANDIN G/H SYNTHASE"/>
    <property type="match status" value="1"/>
</dbReference>
<dbReference type="GO" id="GO:0004601">
    <property type="term" value="F:peroxidase activity"/>
    <property type="evidence" value="ECO:0007669"/>
    <property type="project" value="UniProtKB-KW"/>
</dbReference>
<dbReference type="SUPFAM" id="SSF56634">
    <property type="entry name" value="Heme-dependent catalase-like"/>
    <property type="match status" value="1"/>
</dbReference>
<organism evidence="6 7">
    <name type="scientific">Methylorubrum rhodesianum</name>
    <dbReference type="NCBI Taxonomy" id="29427"/>
    <lineage>
        <taxon>Bacteria</taxon>
        <taxon>Pseudomonadati</taxon>
        <taxon>Pseudomonadota</taxon>
        <taxon>Alphaproteobacteria</taxon>
        <taxon>Hyphomicrobiales</taxon>
        <taxon>Methylobacteriaceae</taxon>
        <taxon>Methylorubrum</taxon>
    </lineage>
</organism>
<evidence type="ECO:0000259" key="5">
    <source>
        <dbReference type="Pfam" id="PF00199"/>
    </source>
</evidence>
<dbReference type="InterPro" id="IPR010255">
    <property type="entry name" value="Haem_peroxidase_sf"/>
</dbReference>
<keyword evidence="4" id="KW-0408">Iron</keyword>
<dbReference type="InterPro" id="IPR019791">
    <property type="entry name" value="Haem_peroxidase_animal"/>
</dbReference>
<gene>
    <name evidence="6" type="ORF">PUR21_09480</name>
</gene>
<dbReference type="Pfam" id="PF00199">
    <property type="entry name" value="Catalase"/>
    <property type="match status" value="1"/>
</dbReference>